<dbReference type="AlphaFoldDB" id="A0AAD8P631"/>
<evidence type="ECO:0000313" key="3">
    <source>
        <dbReference type="Proteomes" id="UP001229421"/>
    </source>
</evidence>
<dbReference type="Proteomes" id="UP001229421">
    <property type="component" value="Unassembled WGS sequence"/>
</dbReference>
<dbReference type="InterPro" id="IPR017451">
    <property type="entry name" value="F-box-assoc_interact_dom"/>
</dbReference>
<dbReference type="SUPFAM" id="SSF81383">
    <property type="entry name" value="F-box domain"/>
    <property type="match status" value="1"/>
</dbReference>
<keyword evidence="3" id="KW-1185">Reference proteome</keyword>
<protein>
    <recommendedName>
        <fullName evidence="1">F-box protein At3g26010-like beta-propeller domain-containing protein</fullName>
    </recommendedName>
</protein>
<dbReference type="InterPro" id="IPR056592">
    <property type="entry name" value="Beta-prop_At3g26010-like"/>
</dbReference>
<dbReference type="PANTHER" id="PTHR31672">
    <property type="entry name" value="BNACNNG10540D PROTEIN"/>
    <property type="match status" value="1"/>
</dbReference>
<comment type="caution">
    <text evidence="2">The sequence shown here is derived from an EMBL/GenBank/DDBJ whole genome shotgun (WGS) entry which is preliminary data.</text>
</comment>
<accession>A0AAD8P631</accession>
<dbReference type="PANTHER" id="PTHR31672:SF13">
    <property type="entry name" value="F-BOX PROTEIN CPR30-LIKE"/>
    <property type="match status" value="1"/>
</dbReference>
<dbReference type="Pfam" id="PF24750">
    <property type="entry name" value="b-prop_At3g26010-like"/>
    <property type="match status" value="1"/>
</dbReference>
<dbReference type="InterPro" id="IPR050796">
    <property type="entry name" value="SCF_F-box_component"/>
</dbReference>
<dbReference type="InterPro" id="IPR036047">
    <property type="entry name" value="F-box-like_dom_sf"/>
</dbReference>
<feature type="domain" description="F-box protein At3g26010-like beta-propeller" evidence="1">
    <location>
        <begin position="108"/>
        <end position="247"/>
    </location>
</feature>
<evidence type="ECO:0000313" key="2">
    <source>
        <dbReference type="EMBL" id="KAK1433276.1"/>
    </source>
</evidence>
<reference evidence="2" key="1">
    <citation type="journal article" date="2023" name="bioRxiv">
        <title>Improved chromosome-level genome assembly for marigold (Tagetes erecta).</title>
        <authorList>
            <person name="Jiang F."/>
            <person name="Yuan L."/>
            <person name="Wang S."/>
            <person name="Wang H."/>
            <person name="Xu D."/>
            <person name="Wang A."/>
            <person name="Fan W."/>
        </authorList>
    </citation>
    <scope>NUCLEOTIDE SEQUENCE</scope>
    <source>
        <strain evidence="2">WSJ</strain>
        <tissue evidence="2">Leaf</tissue>
    </source>
</reference>
<name>A0AAD8P631_TARER</name>
<dbReference type="EMBL" id="JAUHHV010000002">
    <property type="protein sequence ID" value="KAK1433276.1"/>
    <property type="molecule type" value="Genomic_DNA"/>
</dbReference>
<dbReference type="NCBIfam" id="TIGR01640">
    <property type="entry name" value="F_box_assoc_1"/>
    <property type="match status" value="1"/>
</dbReference>
<evidence type="ECO:0000259" key="1">
    <source>
        <dbReference type="Pfam" id="PF24750"/>
    </source>
</evidence>
<sequence>MDSGKNVSKLFAARNHKIYMDLKFIIREHALQFLPAKSLSKFQGVCRDWKLLIASPFFAHKQSLSFSSFSGAFFQSPGGSPAFVSLDPESYGVPDPALNFLPVPVDLLSSSNGLLCCRAQTSDQAYYICNPVTKQWKKLPKPSMEHGAEPAAVLIFKPSLLNFVAEYKLVCAFHSIDFDDATEFEIYSSKDNSWKVSGEISFAAKKVIPKSGVSVNDVVYWQSSYSILVYDTTKDRSQVIHGCYSGSNGTLGEYNGKLCSASLNGGMLTVSVISNIYSNTMQMSSRARLWDDKIRINISGEVLNASSLSSVRVLCAGSDQVLFLRGRNVYKCDLKTKETKLLAETPQANLKVLLPYVNSLITNEVEIIWDEDFNTQN</sequence>
<proteinExistence type="predicted"/>
<organism evidence="2 3">
    <name type="scientific">Tagetes erecta</name>
    <name type="common">African marigold</name>
    <dbReference type="NCBI Taxonomy" id="13708"/>
    <lineage>
        <taxon>Eukaryota</taxon>
        <taxon>Viridiplantae</taxon>
        <taxon>Streptophyta</taxon>
        <taxon>Embryophyta</taxon>
        <taxon>Tracheophyta</taxon>
        <taxon>Spermatophyta</taxon>
        <taxon>Magnoliopsida</taxon>
        <taxon>eudicotyledons</taxon>
        <taxon>Gunneridae</taxon>
        <taxon>Pentapetalae</taxon>
        <taxon>asterids</taxon>
        <taxon>campanulids</taxon>
        <taxon>Asterales</taxon>
        <taxon>Asteraceae</taxon>
        <taxon>Asteroideae</taxon>
        <taxon>Heliantheae alliance</taxon>
        <taxon>Tageteae</taxon>
        <taxon>Tagetes</taxon>
    </lineage>
</organism>
<gene>
    <name evidence="2" type="ORF">QVD17_10186</name>
</gene>